<comment type="similarity">
    <text evidence="6">Belongs to the major facilitator superfamily. Phosphate:H(+) symporter (TC 2.A.1.9) family.</text>
</comment>
<dbReference type="PROSITE" id="PS00216">
    <property type="entry name" value="SUGAR_TRANSPORT_1"/>
    <property type="match status" value="1"/>
</dbReference>
<dbReference type="GO" id="GO:0016020">
    <property type="term" value="C:membrane"/>
    <property type="evidence" value="ECO:0007669"/>
    <property type="project" value="UniProtKB-SubCell"/>
</dbReference>
<dbReference type="SUPFAM" id="SSF103473">
    <property type="entry name" value="MFS general substrate transporter"/>
    <property type="match status" value="1"/>
</dbReference>
<dbReference type="eggNOG" id="KOG0253">
    <property type="taxonomic scope" value="Eukaryota"/>
</dbReference>
<evidence type="ECO:0000256" key="6">
    <source>
        <dbReference type="ARBA" id="ARBA00044504"/>
    </source>
</evidence>
<keyword evidence="3 8" id="KW-0812">Transmembrane</keyword>
<dbReference type="PANTHER" id="PTHR23511:SF5">
    <property type="entry name" value="MAJOR FACILITATOR-TYPE TRANSPORTER HXNZ-RELATED"/>
    <property type="match status" value="1"/>
</dbReference>
<reference evidence="10 11" key="1">
    <citation type="journal article" date="2013" name="Proc. Natl. Acad. Sci. U.S.A.">
        <title>Fine-scale variation in meiotic recombination in Mimulus inferred from population shotgun sequencing.</title>
        <authorList>
            <person name="Hellsten U."/>
            <person name="Wright K.M."/>
            <person name="Jenkins J."/>
            <person name="Shu S."/>
            <person name="Yuan Y."/>
            <person name="Wessler S.R."/>
            <person name="Schmutz J."/>
            <person name="Willis J.H."/>
            <person name="Rokhsar D.S."/>
        </authorList>
    </citation>
    <scope>NUCLEOTIDE SEQUENCE [LARGE SCALE GENOMIC DNA]</scope>
    <source>
        <strain evidence="11">cv. DUN x IM62</strain>
    </source>
</reference>
<evidence type="ECO:0000313" key="11">
    <source>
        <dbReference type="Proteomes" id="UP000030748"/>
    </source>
</evidence>
<dbReference type="InterPro" id="IPR005828">
    <property type="entry name" value="MFS_sugar_transport-like"/>
</dbReference>
<feature type="region of interest" description="Disordered" evidence="7">
    <location>
        <begin position="237"/>
        <end position="258"/>
    </location>
</feature>
<feature type="transmembrane region" description="Helical" evidence="8">
    <location>
        <begin position="26"/>
        <end position="51"/>
    </location>
</feature>
<dbReference type="InterPro" id="IPR020846">
    <property type="entry name" value="MFS_dom"/>
</dbReference>
<feature type="transmembrane region" description="Helical" evidence="8">
    <location>
        <begin position="177"/>
        <end position="198"/>
    </location>
</feature>
<dbReference type="InterPro" id="IPR005829">
    <property type="entry name" value="Sugar_transporter_CS"/>
</dbReference>
<sequence>MGDSEGMYTVDEALSTVGFGKYQALLLAYGGLGWIAEAMELMILSLIGSSLQSEWLLSPSQKSLISTVVFAGMLVGAYLWGFVSDTYGRKKGILGVTTITSVAGLLSAFSPNYASLIVLRCVTGVGLGGMYIFNSWFLEFVPTPNRGVWMIVFSSFWTVGTILEAALAWIVVPSFGWRWLLALSSVPSFIVLVLYCLAPESPRFLCAKGRINEARNILEKAASVNRKLLPSGILVSDQRQDDSENTSLLSPRTDNAKSGSSSLLILFSRKLIRTNLLLWLLFFGNTFSYYGIVLLTSELSSDQSKCGGIALHSQKSQNSSLYTDVFVTSLAEVPGLIFSALIVDRVGRKLSMVTMFVLASVLLLPLSTNPNKEVLTV</sequence>
<feature type="compositionally biased region" description="Polar residues" evidence="7">
    <location>
        <begin position="245"/>
        <end position="258"/>
    </location>
</feature>
<gene>
    <name evidence="10" type="ORF">MIMGU_mgv1a0062851mg</name>
</gene>
<feature type="transmembrane region" description="Helical" evidence="8">
    <location>
        <begin position="63"/>
        <end position="81"/>
    </location>
</feature>
<evidence type="ECO:0000259" key="9">
    <source>
        <dbReference type="PROSITE" id="PS50850"/>
    </source>
</evidence>
<evidence type="ECO:0000256" key="8">
    <source>
        <dbReference type="SAM" id="Phobius"/>
    </source>
</evidence>
<keyword evidence="11" id="KW-1185">Reference proteome</keyword>
<feature type="transmembrane region" description="Helical" evidence="8">
    <location>
        <begin position="276"/>
        <end position="295"/>
    </location>
</feature>
<feature type="transmembrane region" description="Helical" evidence="8">
    <location>
        <begin position="117"/>
        <end position="137"/>
    </location>
</feature>
<proteinExistence type="inferred from homology"/>
<comment type="subcellular location">
    <subcellularLocation>
        <location evidence="1">Membrane</location>
        <topology evidence="1">Multi-pass membrane protein</topology>
    </subcellularLocation>
</comment>
<evidence type="ECO:0000256" key="4">
    <source>
        <dbReference type="ARBA" id="ARBA00022989"/>
    </source>
</evidence>
<accession>A0A022QDS9</accession>
<protein>
    <recommendedName>
        <fullName evidence="9">Major facilitator superfamily (MFS) profile domain-containing protein</fullName>
    </recommendedName>
</protein>
<dbReference type="Proteomes" id="UP000030748">
    <property type="component" value="Unassembled WGS sequence"/>
</dbReference>
<feature type="transmembrane region" description="Helical" evidence="8">
    <location>
        <begin position="350"/>
        <end position="368"/>
    </location>
</feature>
<dbReference type="Pfam" id="PF00083">
    <property type="entry name" value="Sugar_tr"/>
    <property type="match status" value="1"/>
</dbReference>
<feature type="transmembrane region" description="Helical" evidence="8">
    <location>
        <begin position="149"/>
        <end position="171"/>
    </location>
</feature>
<feature type="non-terminal residue" evidence="10">
    <location>
        <position position="377"/>
    </location>
</feature>
<keyword evidence="2" id="KW-0813">Transport</keyword>
<dbReference type="EMBL" id="KI631864">
    <property type="protein sequence ID" value="EYU25779.1"/>
    <property type="molecule type" value="Genomic_DNA"/>
</dbReference>
<feature type="transmembrane region" description="Helical" evidence="8">
    <location>
        <begin position="93"/>
        <end position="111"/>
    </location>
</feature>
<dbReference type="AlphaFoldDB" id="A0A022QDS9"/>
<feature type="domain" description="Major facilitator superfamily (MFS) profile" evidence="9">
    <location>
        <begin position="26"/>
        <end position="377"/>
    </location>
</feature>
<evidence type="ECO:0000256" key="2">
    <source>
        <dbReference type="ARBA" id="ARBA00022448"/>
    </source>
</evidence>
<dbReference type="PANTHER" id="PTHR23511">
    <property type="entry name" value="SYNAPTIC VESICLE GLYCOPROTEIN 2"/>
    <property type="match status" value="1"/>
</dbReference>
<dbReference type="STRING" id="4155.A0A022QDS9"/>
<dbReference type="PROSITE" id="PS50850">
    <property type="entry name" value="MFS"/>
    <property type="match status" value="1"/>
</dbReference>
<keyword evidence="5 8" id="KW-0472">Membrane</keyword>
<dbReference type="GO" id="GO:0022857">
    <property type="term" value="F:transmembrane transporter activity"/>
    <property type="evidence" value="ECO:0007669"/>
    <property type="project" value="InterPro"/>
</dbReference>
<dbReference type="InterPro" id="IPR036259">
    <property type="entry name" value="MFS_trans_sf"/>
</dbReference>
<evidence type="ECO:0000313" key="10">
    <source>
        <dbReference type="EMBL" id="EYU25779.1"/>
    </source>
</evidence>
<evidence type="ECO:0000256" key="1">
    <source>
        <dbReference type="ARBA" id="ARBA00004141"/>
    </source>
</evidence>
<organism evidence="10 11">
    <name type="scientific">Erythranthe guttata</name>
    <name type="common">Yellow monkey flower</name>
    <name type="synonym">Mimulus guttatus</name>
    <dbReference type="NCBI Taxonomy" id="4155"/>
    <lineage>
        <taxon>Eukaryota</taxon>
        <taxon>Viridiplantae</taxon>
        <taxon>Streptophyta</taxon>
        <taxon>Embryophyta</taxon>
        <taxon>Tracheophyta</taxon>
        <taxon>Spermatophyta</taxon>
        <taxon>Magnoliopsida</taxon>
        <taxon>eudicotyledons</taxon>
        <taxon>Gunneridae</taxon>
        <taxon>Pentapetalae</taxon>
        <taxon>asterids</taxon>
        <taxon>lamiids</taxon>
        <taxon>Lamiales</taxon>
        <taxon>Phrymaceae</taxon>
        <taxon>Erythranthe</taxon>
    </lineage>
</organism>
<feature type="transmembrane region" description="Helical" evidence="8">
    <location>
        <begin position="325"/>
        <end position="343"/>
    </location>
</feature>
<evidence type="ECO:0000256" key="5">
    <source>
        <dbReference type="ARBA" id="ARBA00023136"/>
    </source>
</evidence>
<evidence type="ECO:0000256" key="3">
    <source>
        <dbReference type="ARBA" id="ARBA00022692"/>
    </source>
</evidence>
<name>A0A022QDS9_ERYGU</name>
<dbReference type="Gene3D" id="1.20.1250.20">
    <property type="entry name" value="MFS general substrate transporter like domains"/>
    <property type="match status" value="1"/>
</dbReference>
<keyword evidence="4 8" id="KW-1133">Transmembrane helix</keyword>
<evidence type="ECO:0000256" key="7">
    <source>
        <dbReference type="SAM" id="MobiDB-lite"/>
    </source>
</evidence>